<dbReference type="PANTHER" id="PTHR24006:SF915">
    <property type="entry name" value="UBIQUITIN CARBOXYL-TERMINAL HYDROLASE-RELATED"/>
    <property type="match status" value="1"/>
</dbReference>
<evidence type="ECO:0000313" key="3">
    <source>
        <dbReference type="EMBL" id="KAA8593777.1"/>
    </source>
</evidence>
<evidence type="ECO:0000256" key="1">
    <source>
        <dbReference type="SAM" id="MobiDB-lite"/>
    </source>
</evidence>
<feature type="domain" description="USP" evidence="2">
    <location>
        <begin position="195"/>
        <end position="501"/>
    </location>
</feature>
<comment type="caution">
    <text evidence="3">The sequence shown here is derived from an EMBL/GenBank/DDBJ whole genome shotgun (WGS) entry which is preliminary data.</text>
</comment>
<dbReference type="SUPFAM" id="SSF54001">
    <property type="entry name" value="Cysteine proteinases"/>
    <property type="match status" value="1"/>
</dbReference>
<evidence type="ECO:0000313" key="4">
    <source>
        <dbReference type="Proteomes" id="UP000327493"/>
    </source>
</evidence>
<dbReference type="GO" id="GO:0000082">
    <property type="term" value="P:G1/S transition of mitotic cell cycle"/>
    <property type="evidence" value="ECO:0007669"/>
    <property type="project" value="TreeGrafter"/>
</dbReference>
<keyword evidence="4" id="KW-1185">Reference proteome</keyword>
<protein>
    <recommendedName>
        <fullName evidence="2">USP domain-containing protein</fullName>
    </recommendedName>
</protein>
<dbReference type="InterPro" id="IPR038765">
    <property type="entry name" value="Papain-like_cys_pep_sf"/>
</dbReference>
<accession>A0A5J5DK44</accession>
<feature type="region of interest" description="Disordered" evidence="1">
    <location>
        <begin position="1"/>
        <end position="34"/>
    </location>
</feature>
<dbReference type="AlphaFoldDB" id="A0A5J5DK44"/>
<reference evidence="3 4" key="1">
    <citation type="submission" date="2019-08" db="EMBL/GenBank/DDBJ databases">
        <title>A chromosome-level genome assembly, high-density linkage maps, and genome scans reveal the genomic architecture of hybrid incompatibilities underlying speciation via character displacement in darters (Percidae: Etheostominae).</title>
        <authorList>
            <person name="Moran R.L."/>
            <person name="Catchen J.M."/>
            <person name="Fuller R.C."/>
        </authorList>
    </citation>
    <scope>NUCLEOTIDE SEQUENCE [LARGE SCALE GENOMIC DNA]</scope>
    <source>
        <strain evidence="3">EspeVRDwgs_2016</strain>
        <tissue evidence="3">Muscle</tissue>
    </source>
</reference>
<dbReference type="PROSITE" id="PS50235">
    <property type="entry name" value="USP_3"/>
    <property type="match status" value="1"/>
</dbReference>
<dbReference type="GO" id="GO:0005829">
    <property type="term" value="C:cytosol"/>
    <property type="evidence" value="ECO:0007669"/>
    <property type="project" value="TreeGrafter"/>
</dbReference>
<dbReference type="PANTHER" id="PTHR24006">
    <property type="entry name" value="UBIQUITIN CARBOXYL-TERMINAL HYDROLASE"/>
    <property type="match status" value="1"/>
</dbReference>
<gene>
    <name evidence="3" type="ORF">FQN60_004611</name>
</gene>
<dbReference type="GO" id="GO:0016579">
    <property type="term" value="P:protein deubiquitination"/>
    <property type="evidence" value="ECO:0007669"/>
    <property type="project" value="InterPro"/>
</dbReference>
<dbReference type="PROSITE" id="PS00973">
    <property type="entry name" value="USP_2"/>
    <property type="match status" value="1"/>
</dbReference>
<organism evidence="3 4">
    <name type="scientific">Etheostoma spectabile</name>
    <name type="common">orangethroat darter</name>
    <dbReference type="NCBI Taxonomy" id="54343"/>
    <lineage>
        <taxon>Eukaryota</taxon>
        <taxon>Metazoa</taxon>
        <taxon>Chordata</taxon>
        <taxon>Craniata</taxon>
        <taxon>Vertebrata</taxon>
        <taxon>Euteleostomi</taxon>
        <taxon>Actinopterygii</taxon>
        <taxon>Neopterygii</taxon>
        <taxon>Teleostei</taxon>
        <taxon>Neoteleostei</taxon>
        <taxon>Acanthomorphata</taxon>
        <taxon>Eupercaria</taxon>
        <taxon>Perciformes</taxon>
        <taxon>Percoidei</taxon>
        <taxon>Percidae</taxon>
        <taxon>Etheostomatinae</taxon>
        <taxon>Etheostoma</taxon>
    </lineage>
</organism>
<dbReference type="Pfam" id="PF00443">
    <property type="entry name" value="UCH"/>
    <property type="match status" value="1"/>
</dbReference>
<sequence>MFNRRLKKNQIAPENIEGDKSRQRSNGRFTISEVPATKTSAENCDRKWYRLFGQPLSKIRNLSTTVKRVIFSGGPATTTAPPPEEDNQRTKKKTFCWGLFNCCKRRRRDDDEDGQKHNSSSVIIQNDQVVEFKGLSDEEEAALDKANEENKKAAATGPKHSVFSSLLEAAVDKVICHRQDAVNPQSFMVHQAPRFGFPNQFQTCYMNASLQSLITLTEFITDIYSHKHLWNYISDETELIRHFVNIVRCHGSKDVQYKLRALDMFKKALAVQTPEFADNYQKDAHEFLTAFLNQMRSLASPLQKVAALTGRSYSCPVDRNLVFKMQNTRTCKSCGAQSIREEEYTNLSLDLVPGGSVQQMLKEYQMETELNYNCECGCNTSVQRSTFLTLPRFLIIHLKRFRFTPSLQVVKLHDPVVLFRLLKVTTSQADGWYNLVSVISHLGYDGNNGHYISEGVYPGQDLYVADDQWLYYNDAQVAKTTGAAVCKRDQQTAYIVFYQRSFSLAQQIGKEKKPQQIMRTEVFSMIVGT</sequence>
<dbReference type="Gene3D" id="3.90.70.10">
    <property type="entry name" value="Cysteine proteinases"/>
    <property type="match status" value="1"/>
</dbReference>
<name>A0A5J5DK44_9PERO</name>
<dbReference type="InterPro" id="IPR050164">
    <property type="entry name" value="Peptidase_C19"/>
</dbReference>
<dbReference type="EMBL" id="VOFY01000003">
    <property type="protein sequence ID" value="KAA8593777.1"/>
    <property type="molecule type" value="Genomic_DNA"/>
</dbReference>
<dbReference type="InterPro" id="IPR018200">
    <property type="entry name" value="USP_CS"/>
</dbReference>
<dbReference type="GO" id="GO:0004843">
    <property type="term" value="F:cysteine-type deubiquitinase activity"/>
    <property type="evidence" value="ECO:0007669"/>
    <property type="project" value="InterPro"/>
</dbReference>
<feature type="non-terminal residue" evidence="3">
    <location>
        <position position="529"/>
    </location>
</feature>
<dbReference type="InterPro" id="IPR001394">
    <property type="entry name" value="Peptidase_C19_UCH"/>
</dbReference>
<dbReference type="InterPro" id="IPR028889">
    <property type="entry name" value="USP"/>
</dbReference>
<proteinExistence type="predicted"/>
<dbReference type="CDD" id="cd02257">
    <property type="entry name" value="Peptidase_C19"/>
    <property type="match status" value="1"/>
</dbReference>
<dbReference type="GO" id="GO:0005634">
    <property type="term" value="C:nucleus"/>
    <property type="evidence" value="ECO:0007669"/>
    <property type="project" value="TreeGrafter"/>
</dbReference>
<dbReference type="Proteomes" id="UP000327493">
    <property type="component" value="Chromosome 3"/>
</dbReference>
<evidence type="ECO:0000259" key="2">
    <source>
        <dbReference type="PROSITE" id="PS50235"/>
    </source>
</evidence>